<gene>
    <name evidence="2" type="ORF">U27_06201</name>
</gene>
<evidence type="ECO:0000256" key="1">
    <source>
        <dbReference type="SAM" id="MobiDB-lite"/>
    </source>
</evidence>
<sequence>MKKCYEAGIDPKSPKAPRSIEDGVERFFPDWKNWDLSSFRKAQAEEIQILADGPKLIPSLIVYDNGEGQHPEDFEGTFLSLLRGNKNEIHFVQGKYNMGGTGAIVFCGKKRYHLIGSRRFDGTGKFGFTLIRKHPLSRQEQQTKKNTWYEYLKINKQIPGFDITELDLGLYHRKFTTGTLIKLYSYDLPTGARSVISRDLNQSINEYLFVPALPIYTIDKKERYPQDRALERELYGLKRRLEQDDSKYIEDFFSESYQDQKIGGMKVTCYVFKPKIEDKSIKESRESIRREFFKNDMSVLFSDNGQVHAHYTSEFITRSLQFPLLKNHLLIHVDCTNMHLEFRNELFMASRDRLKGGDEARYLREKLANVLKRSKLKEINKHRKEAITVEGGEAQDLLKSLTKNLPLNEDLLKLLSQTFKLEQKKKEPPKTHEKKHERAQEEKEPFVGKRFPTYLRLTRHTDDAKPIAQIPIGGERTIRLLTDVENQYFDRIEDPGEFEVALLNIKRNEVTGGDQAGTPREISEVFNVVKTSPNNGVIKVLLNPTDVVQVGDAVEIQASLAGAGETFEEIFWVKISEPEQKPEPKKEKEVEDDRLGLPKHILVYKEARENVITWEKMESEGIEMEWKTVMHPYIEGETLESIYINMDSTVLKNYKSKLKSEEQYQLADKRYISTVYFHTLFLYSINKNRQYAMKCLEGEDEKEVDLTEYLKDVFESYYSAFLLNFEISELIESLDV</sequence>
<dbReference type="eggNOG" id="ENOG502Z7MN">
    <property type="taxonomic scope" value="Bacteria"/>
</dbReference>
<evidence type="ECO:0000313" key="2">
    <source>
        <dbReference type="EMBL" id="GAK59224.1"/>
    </source>
</evidence>
<keyword evidence="3" id="KW-1185">Reference proteome</keyword>
<protein>
    <submittedName>
        <fullName evidence="2">Uncharacterized protein</fullName>
    </submittedName>
</protein>
<name>A0A081C3R9_VECG1</name>
<dbReference type="EMBL" id="DF820469">
    <property type="protein sequence ID" value="GAK59224.1"/>
    <property type="molecule type" value="Genomic_DNA"/>
</dbReference>
<dbReference type="Proteomes" id="UP000030661">
    <property type="component" value="Unassembled WGS sequence"/>
</dbReference>
<dbReference type="HOGENOM" id="CLU_369064_0_0_0"/>
<feature type="region of interest" description="Disordered" evidence="1">
    <location>
        <begin position="422"/>
        <end position="444"/>
    </location>
</feature>
<reference evidence="2" key="1">
    <citation type="journal article" date="2015" name="PeerJ">
        <title>First genomic representation of candidate bacterial phylum KSB3 points to enhanced environmental sensing as a trigger of wastewater bulking.</title>
        <authorList>
            <person name="Sekiguchi Y."/>
            <person name="Ohashi A."/>
            <person name="Parks D.H."/>
            <person name="Yamauchi T."/>
            <person name="Tyson G.W."/>
            <person name="Hugenholtz P."/>
        </authorList>
    </citation>
    <scope>NUCLEOTIDE SEQUENCE [LARGE SCALE GENOMIC DNA]</scope>
</reference>
<organism evidence="2">
    <name type="scientific">Vecturithrix granuli</name>
    <dbReference type="NCBI Taxonomy" id="1499967"/>
    <lineage>
        <taxon>Bacteria</taxon>
        <taxon>Candidatus Moduliflexota</taxon>
        <taxon>Candidatus Vecturitrichia</taxon>
        <taxon>Candidatus Vecturitrichales</taxon>
        <taxon>Candidatus Vecturitrichaceae</taxon>
        <taxon>Candidatus Vecturithrix</taxon>
    </lineage>
</organism>
<evidence type="ECO:0000313" key="3">
    <source>
        <dbReference type="Proteomes" id="UP000030661"/>
    </source>
</evidence>
<proteinExistence type="predicted"/>
<accession>A0A081C3R9</accession>
<dbReference type="AlphaFoldDB" id="A0A081C3R9"/>